<dbReference type="InterPro" id="IPR050515">
    <property type="entry name" value="Beta-lactam/transpept"/>
</dbReference>
<proteinExistence type="predicted"/>
<dbReference type="Pfam" id="PF00905">
    <property type="entry name" value="Transpeptidase"/>
    <property type="match status" value="1"/>
</dbReference>
<keyword evidence="4" id="KW-1133">Transmembrane helix</keyword>
<protein>
    <recommendedName>
        <fullName evidence="5">PASTA domain-containing protein</fullName>
    </recommendedName>
</protein>
<feature type="domain" description="PASTA" evidence="5">
    <location>
        <begin position="658"/>
        <end position="717"/>
    </location>
</feature>
<dbReference type="InterPro" id="IPR012338">
    <property type="entry name" value="Beta-lactam/transpept-like"/>
</dbReference>
<dbReference type="InterPro" id="IPR036138">
    <property type="entry name" value="PBP_dimer_sf"/>
</dbReference>
<evidence type="ECO:0000256" key="3">
    <source>
        <dbReference type="ARBA" id="ARBA00023136"/>
    </source>
</evidence>
<evidence type="ECO:0000313" key="7">
    <source>
        <dbReference type="Proteomes" id="UP000006008"/>
    </source>
</evidence>
<dbReference type="PANTHER" id="PTHR30627:SF1">
    <property type="entry name" value="PEPTIDOGLYCAN D,D-TRANSPEPTIDASE FTSI"/>
    <property type="match status" value="1"/>
</dbReference>
<dbReference type="InterPro" id="IPR001460">
    <property type="entry name" value="PCN-bd_Tpept"/>
</dbReference>
<dbReference type="CDD" id="cd06575">
    <property type="entry name" value="PASTA_Pbp2x-like_2"/>
    <property type="match status" value="1"/>
</dbReference>
<dbReference type="HOGENOM" id="CLU_009289_6_4_10"/>
<dbReference type="PANTHER" id="PTHR30627">
    <property type="entry name" value="PEPTIDOGLYCAN D,D-TRANSPEPTIDASE"/>
    <property type="match status" value="1"/>
</dbReference>
<keyword evidence="4" id="KW-0812">Transmembrane</keyword>
<dbReference type="Pfam" id="PF03717">
    <property type="entry name" value="PBP_dimer"/>
    <property type="match status" value="1"/>
</dbReference>
<feature type="transmembrane region" description="Helical" evidence="4">
    <location>
        <begin position="20"/>
        <end position="40"/>
    </location>
</feature>
<dbReference type="GO" id="GO:0005886">
    <property type="term" value="C:plasma membrane"/>
    <property type="evidence" value="ECO:0007669"/>
    <property type="project" value="TreeGrafter"/>
</dbReference>
<dbReference type="Pfam" id="PF03793">
    <property type="entry name" value="PASTA"/>
    <property type="match status" value="1"/>
</dbReference>
<dbReference type="PROSITE" id="PS51178">
    <property type="entry name" value="PASTA"/>
    <property type="match status" value="1"/>
</dbReference>
<keyword evidence="2" id="KW-0378">Hydrolase</keyword>
<dbReference type="SUPFAM" id="SSF56601">
    <property type="entry name" value="beta-lactamase/transpeptidase-like"/>
    <property type="match status" value="1"/>
</dbReference>
<evidence type="ECO:0000313" key="6">
    <source>
        <dbReference type="EMBL" id="EHB93060.1"/>
    </source>
</evidence>
<dbReference type="GO" id="GO:0004180">
    <property type="term" value="F:carboxypeptidase activity"/>
    <property type="evidence" value="ECO:0007669"/>
    <property type="project" value="UniProtKB-KW"/>
</dbReference>
<dbReference type="STRING" id="742725.HMPREF9450_00326"/>
<accession>G5H5W6</accession>
<keyword evidence="3 4" id="KW-0472">Membrane</keyword>
<dbReference type="SUPFAM" id="SSF56519">
    <property type="entry name" value="Penicillin binding protein dimerisation domain"/>
    <property type="match status" value="1"/>
</dbReference>
<evidence type="ECO:0000256" key="2">
    <source>
        <dbReference type="ARBA" id="ARBA00022645"/>
    </source>
</evidence>
<keyword evidence="2" id="KW-0121">Carboxypeptidase</keyword>
<dbReference type="RefSeq" id="WP_009133132.1">
    <property type="nucleotide sequence ID" value="NZ_CP102250.1"/>
</dbReference>
<keyword evidence="2" id="KW-0645">Protease</keyword>
<dbReference type="Proteomes" id="UP000006008">
    <property type="component" value="Unassembled WGS sequence"/>
</dbReference>
<dbReference type="GeneID" id="92816748"/>
<gene>
    <name evidence="6" type="ORF">HMPREF9450_00326</name>
</gene>
<sequence>MAEPRKPDIKKSILNRVRMLYILFFAVGVAIAGKILYIQYGPGGESLRSKGERISYERVAIEADRGDVLAWDGRLLATSVPMYEVRMDFAAQGLADSVFRKYADSLAGALATFFGDKSKNAYLILLNRAYSNKSKNRFTQIAPRRVNHLEIKQISQFPILRLGQNRGGFIPVQINKRLLPNGPMASRTIGRVNEAGRKWGVEGAFDSVLRGTDGNMLMQRISGSFKIPVPDALSVAPVDGIDVVTTLDIDVQDVAENALRKQLELGDADWGTAVLMEVSTGEIRAITNLTRKGEGKFVEDFNYAVGMNLEPGSTFKLASLMTLLDDAGASLEEHYDTGDGRMMIGRARVVDSHACGDVTLREVFEHSSNVGFALAVNKYYKENPRRFVDHLYKMGLGMPLDLQIPGGADPVIFRPGDASWSGVTLTMMSYGYALRLTPLKTLSFYNAVANDGKMVRPMFVKELKQYGQTLRTFPPEVMVPSIGSPKVIAQVQEALRGVVNDGTARGLKNPYYSVAGKTGTAQIAMGRHGYTDRFGGRHYLATLVGYFPADKPRYSCIVAIKTYNGPGRRGTYYGASLAGPVFRAIADRVYARNTSWQTPLSERSDKADGVPALKSGRADEVRRVARRFDVPYTPERGVQWQCLAKADSTGMELAPLSGEPSGAVPQVVGMGIKEAIYLLEREGLRVAFSGTGCVRSQSIPAGAPAQRGALVVLQLGAGRPEVRPRAVKSDASAGPER</sequence>
<name>G5H5W6_9BACT</name>
<dbReference type="Gene3D" id="3.40.710.10">
    <property type="entry name" value="DD-peptidase/beta-lactamase superfamily"/>
    <property type="match status" value="1"/>
</dbReference>
<dbReference type="Gene3D" id="3.90.1310.10">
    <property type="entry name" value="Penicillin-binding protein 2a (Domain 2)"/>
    <property type="match status" value="1"/>
</dbReference>
<dbReference type="EMBL" id="ADLD01000004">
    <property type="protein sequence ID" value="EHB93060.1"/>
    <property type="molecule type" value="Genomic_DNA"/>
</dbReference>
<dbReference type="InterPro" id="IPR005543">
    <property type="entry name" value="PASTA_dom"/>
</dbReference>
<evidence type="ECO:0000256" key="1">
    <source>
        <dbReference type="ARBA" id="ARBA00004370"/>
    </source>
</evidence>
<dbReference type="PATRIC" id="fig|742725.3.peg.368"/>
<dbReference type="OrthoDB" id="9804124at2"/>
<dbReference type="eggNOG" id="COG0768">
    <property type="taxonomic scope" value="Bacteria"/>
</dbReference>
<keyword evidence="7" id="KW-1185">Reference proteome</keyword>
<evidence type="ECO:0000259" key="5">
    <source>
        <dbReference type="PROSITE" id="PS51178"/>
    </source>
</evidence>
<dbReference type="SMART" id="SM00740">
    <property type="entry name" value="PASTA"/>
    <property type="match status" value="1"/>
</dbReference>
<reference evidence="6 7" key="1">
    <citation type="submission" date="2011-08" db="EMBL/GenBank/DDBJ databases">
        <title>The Genome Sequence of Alistipes indistinctus YIT 12060.</title>
        <authorList>
            <consortium name="The Broad Institute Genome Sequencing Platform"/>
            <person name="Earl A."/>
            <person name="Ward D."/>
            <person name="Feldgarden M."/>
            <person name="Gevers D."/>
            <person name="Morotomi M."/>
            <person name="Young S.K."/>
            <person name="Zeng Q."/>
            <person name="Gargeya S."/>
            <person name="Fitzgerald M."/>
            <person name="Haas B."/>
            <person name="Abouelleil A."/>
            <person name="Alvarado L."/>
            <person name="Arachchi H.M."/>
            <person name="Berlin A."/>
            <person name="Brown A."/>
            <person name="Chapman S.B."/>
            <person name="Chen Z."/>
            <person name="Dunbar C."/>
            <person name="Freedman E."/>
            <person name="Gearin G."/>
            <person name="Gellesch M."/>
            <person name="Goldberg J."/>
            <person name="Griggs A."/>
            <person name="Gujja S."/>
            <person name="Heiman D."/>
            <person name="Howarth C."/>
            <person name="Larson L."/>
            <person name="Lui A."/>
            <person name="MacDonald P.J.P."/>
            <person name="Montmayeur A."/>
            <person name="Murphy C."/>
            <person name="Neiman D."/>
            <person name="Pearson M."/>
            <person name="Priest M."/>
            <person name="Roberts A."/>
            <person name="Saif S."/>
            <person name="Shea T."/>
            <person name="Shenoy N."/>
            <person name="Sisk P."/>
            <person name="Stolte C."/>
            <person name="Sykes S."/>
            <person name="Wortman J."/>
            <person name="Nusbaum C."/>
            <person name="Birren B."/>
        </authorList>
    </citation>
    <scope>NUCLEOTIDE SEQUENCE [LARGE SCALE GENOMIC DNA]</scope>
    <source>
        <strain evidence="6 7">YIT 12060</strain>
    </source>
</reference>
<comment type="caution">
    <text evidence="6">The sequence shown here is derived from an EMBL/GenBank/DDBJ whole genome shotgun (WGS) entry which is preliminary data.</text>
</comment>
<dbReference type="Gene3D" id="3.30.450.330">
    <property type="match status" value="1"/>
</dbReference>
<dbReference type="InterPro" id="IPR005311">
    <property type="entry name" value="PBP_dimer"/>
</dbReference>
<organism evidence="6 7">
    <name type="scientific">Alistipes indistinctus YIT 12060</name>
    <dbReference type="NCBI Taxonomy" id="742725"/>
    <lineage>
        <taxon>Bacteria</taxon>
        <taxon>Pseudomonadati</taxon>
        <taxon>Bacteroidota</taxon>
        <taxon>Bacteroidia</taxon>
        <taxon>Bacteroidales</taxon>
        <taxon>Rikenellaceae</taxon>
        <taxon>Alistipes</taxon>
    </lineage>
</organism>
<dbReference type="SUPFAM" id="SSF54184">
    <property type="entry name" value="Penicillin-binding protein 2x (pbp-2x), c-terminal domain"/>
    <property type="match status" value="1"/>
</dbReference>
<dbReference type="GO" id="GO:0071555">
    <property type="term" value="P:cell wall organization"/>
    <property type="evidence" value="ECO:0007669"/>
    <property type="project" value="TreeGrafter"/>
</dbReference>
<dbReference type="AlphaFoldDB" id="G5H5W6"/>
<comment type="subcellular location">
    <subcellularLocation>
        <location evidence="1">Membrane</location>
    </subcellularLocation>
</comment>
<evidence type="ECO:0000256" key="4">
    <source>
        <dbReference type="SAM" id="Phobius"/>
    </source>
</evidence>
<dbReference type="GO" id="GO:0008658">
    <property type="term" value="F:penicillin binding"/>
    <property type="evidence" value="ECO:0007669"/>
    <property type="project" value="InterPro"/>
</dbReference>